<evidence type="ECO:0000259" key="12">
    <source>
        <dbReference type="PROSITE" id="PS51459"/>
    </source>
</evidence>
<feature type="compositionally biased region" description="Basic residues" evidence="11">
    <location>
        <begin position="38"/>
        <end position="55"/>
    </location>
</feature>
<feature type="binding site" evidence="9">
    <location>
        <begin position="525"/>
        <end position="526"/>
    </location>
    <ligand>
        <name>ATP</name>
        <dbReference type="ChEBI" id="CHEBI:30616"/>
    </ligand>
</feature>
<dbReference type="SUPFAM" id="SSF140931">
    <property type="entry name" value="Fic-like"/>
    <property type="match status" value="1"/>
</dbReference>
<evidence type="ECO:0000256" key="7">
    <source>
        <dbReference type="ARBA" id="ARBA00022989"/>
    </source>
</evidence>
<gene>
    <name evidence="13" type="ORF">BE08_11770</name>
</gene>
<keyword evidence="4 9" id="KW-0547">Nucleotide-binding</keyword>
<dbReference type="EMBL" id="JELY01000639">
    <property type="protein sequence ID" value="KYF58662.1"/>
    <property type="molecule type" value="Genomic_DNA"/>
</dbReference>
<dbReference type="GO" id="GO:0016020">
    <property type="term" value="C:membrane"/>
    <property type="evidence" value="ECO:0007669"/>
    <property type="project" value="UniProtKB-SubCell"/>
</dbReference>
<evidence type="ECO:0000256" key="4">
    <source>
        <dbReference type="ARBA" id="ARBA00022741"/>
    </source>
</evidence>
<evidence type="ECO:0000256" key="3">
    <source>
        <dbReference type="ARBA" id="ARBA00022737"/>
    </source>
</evidence>
<feature type="compositionally biased region" description="Basic residues" evidence="11">
    <location>
        <begin position="148"/>
        <end position="183"/>
    </location>
</feature>
<reference evidence="13 14" key="1">
    <citation type="submission" date="2014-02" db="EMBL/GenBank/DDBJ databases">
        <title>The small core and large imbalanced accessory genome model reveals a collaborative survival strategy of Sorangium cellulosum strains in nature.</title>
        <authorList>
            <person name="Han K."/>
            <person name="Peng R."/>
            <person name="Blom J."/>
            <person name="Li Y.-Z."/>
        </authorList>
    </citation>
    <scope>NUCLEOTIDE SEQUENCE [LARGE SCALE GENOMIC DNA]</scope>
    <source>
        <strain evidence="13 14">So0157-25</strain>
    </source>
</reference>
<dbReference type="InterPro" id="IPR036597">
    <property type="entry name" value="Fido-like_dom_sf"/>
</dbReference>
<dbReference type="Pfam" id="PF02661">
    <property type="entry name" value="Fic"/>
    <property type="match status" value="1"/>
</dbReference>
<dbReference type="PANTHER" id="PTHR13504">
    <property type="entry name" value="FIDO DOMAIN-CONTAINING PROTEIN DDB_G0283145"/>
    <property type="match status" value="1"/>
</dbReference>
<dbReference type="InterPro" id="IPR040198">
    <property type="entry name" value="Fido_containing"/>
</dbReference>
<evidence type="ECO:0000256" key="10">
    <source>
        <dbReference type="PIRSR" id="PIRSR640198-3"/>
    </source>
</evidence>
<evidence type="ECO:0000256" key="2">
    <source>
        <dbReference type="ARBA" id="ARBA00022692"/>
    </source>
</evidence>
<dbReference type="Proteomes" id="UP000075420">
    <property type="component" value="Unassembled WGS sequence"/>
</dbReference>
<evidence type="ECO:0000256" key="1">
    <source>
        <dbReference type="ARBA" id="ARBA00004167"/>
    </source>
</evidence>
<dbReference type="AlphaFoldDB" id="A0A150PSN4"/>
<feature type="compositionally biased region" description="Basic residues" evidence="11">
    <location>
        <begin position="87"/>
        <end position="139"/>
    </location>
</feature>
<comment type="subcellular location">
    <subcellularLocation>
        <location evidence="1">Membrane</location>
        <topology evidence="1">Single-pass membrane protein</topology>
    </subcellularLocation>
</comment>
<dbReference type="Gene3D" id="1.10.3290.10">
    <property type="entry name" value="Fido-like domain"/>
    <property type="match status" value="1"/>
</dbReference>
<evidence type="ECO:0000256" key="9">
    <source>
        <dbReference type="PIRSR" id="PIRSR640198-2"/>
    </source>
</evidence>
<sequence length="567" mass="63729">MKAAKRRKATTKRATARKSAAPARRKATRAPARTTRASARKRPAAKAKKATRAAAKRAGASKARKTAAKKTAAKTKARSTRAAAKLRTTKARAKARATKVKARAAKAKATRAKATRARTAKAAKTRATRARVAKPRTARTRAVAGRARTAKAAKKRVVRAKATKPRLARVKAAKPRLVRRKVAARSERALAAQAAEPTKLRKKKKLRSDEEPRLKEKLKLRDGGKQSAPVEAERPRRTSDKPQRASDRPQRASDRPQRASDRPQRASDRPISEKKGLAKGKGAASIERRPGRVPLREPPRIVTLPLPMLPPPRRATIEERSALIEQRLNAQTEEFRRRYIESLDMSWIYHDSALEGVVYTFDELRAALSGPAPLVADSSLQPTYDDIRRHKEAIAYVREQGENKRAPVTVDCVKKLYLILHPEEGDIKTVKYRKDIPQHRLYFHEYAPPDKIAYKVRQIIDWLNDPETRKTRNGIRIAARAHYDLLRVYPFPNDSGKVARLFMNMLLLRTGLPPSIIHSTERQRYYEALKGSATTVLQMVQESVENALASVEKLLDEHETRKRAFVS</sequence>
<keyword evidence="6 9" id="KW-0067">ATP-binding</keyword>
<name>A0A150PSN4_SORCE</name>
<keyword evidence="8" id="KW-0472">Membrane</keyword>
<keyword evidence="2" id="KW-0812">Transmembrane</keyword>
<feature type="compositionally biased region" description="Basic and acidic residues" evidence="11">
    <location>
        <begin position="231"/>
        <end position="276"/>
    </location>
</feature>
<keyword evidence="7" id="KW-1133">Transmembrane helix</keyword>
<proteinExistence type="predicted"/>
<feature type="region of interest" description="Disordered" evidence="11">
    <location>
        <begin position="1"/>
        <end position="298"/>
    </location>
</feature>
<dbReference type="InterPro" id="IPR003812">
    <property type="entry name" value="Fido"/>
</dbReference>
<evidence type="ECO:0000256" key="6">
    <source>
        <dbReference type="ARBA" id="ARBA00022840"/>
    </source>
</evidence>
<feature type="compositionally biased region" description="Basic and acidic residues" evidence="11">
    <location>
        <begin position="207"/>
        <end position="224"/>
    </location>
</feature>
<feature type="compositionally biased region" description="Basic and acidic residues" evidence="11">
    <location>
        <begin position="286"/>
        <end position="298"/>
    </location>
</feature>
<dbReference type="PANTHER" id="PTHR13504:SF34">
    <property type="entry name" value="PROTEIN ADENYLYLTRANSFERASE FICD"/>
    <property type="match status" value="1"/>
</dbReference>
<keyword evidence="5" id="KW-0802">TPR repeat</keyword>
<feature type="site" description="Important for autoinhibition of adenylyltransferase activity" evidence="10">
    <location>
        <position position="355"/>
    </location>
</feature>
<feature type="compositionally biased region" description="Basic residues" evidence="11">
    <location>
        <begin position="1"/>
        <end position="16"/>
    </location>
</feature>
<dbReference type="PROSITE" id="PS51459">
    <property type="entry name" value="FIDO"/>
    <property type="match status" value="1"/>
</dbReference>
<comment type="caution">
    <text evidence="13">The sequence shown here is derived from an EMBL/GenBank/DDBJ whole genome shotgun (WGS) entry which is preliminary data.</text>
</comment>
<evidence type="ECO:0000313" key="14">
    <source>
        <dbReference type="Proteomes" id="UP000075420"/>
    </source>
</evidence>
<protein>
    <recommendedName>
        <fullName evidence="12">Fido domain-containing protein</fullName>
    </recommendedName>
</protein>
<evidence type="ECO:0000256" key="5">
    <source>
        <dbReference type="ARBA" id="ARBA00022803"/>
    </source>
</evidence>
<evidence type="ECO:0000256" key="8">
    <source>
        <dbReference type="ARBA" id="ARBA00023136"/>
    </source>
</evidence>
<evidence type="ECO:0000313" key="13">
    <source>
        <dbReference type="EMBL" id="KYF58662.1"/>
    </source>
</evidence>
<accession>A0A150PSN4</accession>
<evidence type="ECO:0000256" key="11">
    <source>
        <dbReference type="SAM" id="MobiDB-lite"/>
    </source>
</evidence>
<dbReference type="GO" id="GO:0005524">
    <property type="term" value="F:ATP binding"/>
    <property type="evidence" value="ECO:0007669"/>
    <property type="project" value="UniProtKB-KW"/>
</dbReference>
<feature type="compositionally biased region" description="Basic residues" evidence="11">
    <location>
        <begin position="62"/>
        <end position="79"/>
    </location>
</feature>
<organism evidence="13 14">
    <name type="scientific">Sorangium cellulosum</name>
    <name type="common">Polyangium cellulosum</name>
    <dbReference type="NCBI Taxonomy" id="56"/>
    <lineage>
        <taxon>Bacteria</taxon>
        <taxon>Pseudomonadati</taxon>
        <taxon>Myxococcota</taxon>
        <taxon>Polyangia</taxon>
        <taxon>Polyangiales</taxon>
        <taxon>Polyangiaceae</taxon>
        <taxon>Sorangium</taxon>
    </lineage>
</organism>
<keyword evidence="3" id="KW-0677">Repeat</keyword>
<feature type="domain" description="Fido" evidence="12">
    <location>
        <begin position="408"/>
        <end position="557"/>
    </location>
</feature>